<dbReference type="GO" id="GO:0001156">
    <property type="term" value="F:TFIIIC-class transcription factor complex binding"/>
    <property type="evidence" value="ECO:0007669"/>
    <property type="project" value="TreeGrafter"/>
</dbReference>
<dbReference type="InterPro" id="IPR001005">
    <property type="entry name" value="SANT/Myb"/>
</dbReference>
<gene>
    <name evidence="3" type="ORF">O6P43_011572</name>
</gene>
<dbReference type="CDD" id="cd00167">
    <property type="entry name" value="SANT"/>
    <property type="match status" value="1"/>
</dbReference>
<dbReference type="GO" id="GO:0000126">
    <property type="term" value="C:transcription factor TFIIIB complex"/>
    <property type="evidence" value="ECO:0007669"/>
    <property type="project" value="TreeGrafter"/>
</dbReference>
<organism evidence="3 4">
    <name type="scientific">Quillaja saponaria</name>
    <name type="common">Soap bark tree</name>
    <dbReference type="NCBI Taxonomy" id="32244"/>
    <lineage>
        <taxon>Eukaryota</taxon>
        <taxon>Viridiplantae</taxon>
        <taxon>Streptophyta</taxon>
        <taxon>Embryophyta</taxon>
        <taxon>Tracheophyta</taxon>
        <taxon>Spermatophyta</taxon>
        <taxon>Magnoliopsida</taxon>
        <taxon>eudicotyledons</taxon>
        <taxon>Gunneridae</taxon>
        <taxon>Pentapetalae</taxon>
        <taxon>rosids</taxon>
        <taxon>fabids</taxon>
        <taxon>Fabales</taxon>
        <taxon>Quillajaceae</taxon>
        <taxon>Quillaja</taxon>
    </lineage>
</organism>
<feature type="region of interest" description="Disordered" evidence="1">
    <location>
        <begin position="257"/>
        <end position="292"/>
    </location>
</feature>
<feature type="region of interest" description="Disordered" evidence="1">
    <location>
        <begin position="608"/>
        <end position="688"/>
    </location>
</feature>
<comment type="caution">
    <text evidence="3">The sequence shown here is derived from an EMBL/GenBank/DDBJ whole genome shotgun (WGS) entry which is preliminary data.</text>
</comment>
<evidence type="ECO:0000256" key="1">
    <source>
        <dbReference type="SAM" id="MobiDB-lite"/>
    </source>
</evidence>
<dbReference type="Pfam" id="PF15963">
    <property type="entry name" value="Myb_DNA-bind_7"/>
    <property type="match status" value="1"/>
</dbReference>
<dbReference type="InterPro" id="IPR009057">
    <property type="entry name" value="Homeodomain-like_sf"/>
</dbReference>
<feature type="compositionally biased region" description="Basic and acidic residues" evidence="1">
    <location>
        <begin position="69"/>
        <end position="78"/>
    </location>
</feature>
<feature type="compositionally biased region" description="Basic and acidic residues" evidence="1">
    <location>
        <begin position="906"/>
        <end position="921"/>
    </location>
</feature>
<dbReference type="EMBL" id="JARAOO010000005">
    <property type="protein sequence ID" value="KAJ7967289.1"/>
    <property type="molecule type" value="Genomic_DNA"/>
</dbReference>
<feature type="compositionally biased region" description="Acidic residues" evidence="1">
    <location>
        <begin position="892"/>
        <end position="905"/>
    </location>
</feature>
<dbReference type="SMART" id="SM00717">
    <property type="entry name" value="SANT"/>
    <property type="match status" value="1"/>
</dbReference>
<name>A0AAD7PU55_QUISA</name>
<keyword evidence="4" id="KW-1185">Reference proteome</keyword>
<evidence type="ECO:0000313" key="3">
    <source>
        <dbReference type="EMBL" id="KAJ7967289.1"/>
    </source>
</evidence>
<protein>
    <submittedName>
        <fullName evidence="3">Transcription factor TFIIIB component B</fullName>
    </submittedName>
</protein>
<feature type="compositionally biased region" description="Polar residues" evidence="1">
    <location>
        <begin position="107"/>
        <end position="121"/>
    </location>
</feature>
<sequence>MDPFDDILPEPPVARARAGGRFLPKAKSKPLPRKEISTSEQASLCNDGKDKASTSSSTGMGATQSVKIVENEDNKSTHPDGLSSAVSSGELLKISDHPSFGLPNLDGTPNSEQVNPSSQPNAKGDDKRMVDGLLSTTDVSDINGDWTSTIFRKLANEANTVRIDMGPIDEITPKDNASDGAPENVIGGETPYELCGASNFEGNRSLESFGSLSHISDDLGSKDDSYLEVTVLERNPHSDSSFGRTREVNPVEIEPDPFGHIFLEPPRTNARAGGKFQSKIKPRPRGGGGAAAVAVASASPNISPAVLTPMAPDEVQSLKSNDGHSSRLTKPDGYSLATFENLESTDPSNNTDYNHSSVPFSDDNISLGPVNPSHPVVSTALPPNIAVHNETGEWSSSFGKSAGESADIFSELECLGDFLTQPRSGTGEPENHAYDNKTTEENFVIPACSSVDSSIFGVCDAAQIQTCHDYHTTQDSATIKEPTVFNFQTDNGSSEIEEVEGTNPSLPPDDTHAYPSVSIVDIIPSSPTPEIQVHVDLTNNADVPSHGDVLSEDVYVDASIMERVSTRSSPPRKHKKSPITGEVDKGGKSLRQPRKWVACELVNDPNNEADDDCSLSVYSPSNSIGDEHEENDDECRVVNSSKKQKTPNSLKKPMAENGKPAQKRKKSNEAQGKSTNERPKKFSHSTRRNKRCVDKVLLETPEDEIDPRTLRIKDIILLAEHRERLAKKEATTSKTPVTNQSAFCSDRNSFHDADDYNEFDETFASEDGRGSDHEYQADETVPLASSLFNYQSFMDKSPVVKWSKQDTELFYEAIQQFGTDFSMIQHLFPGRTRHHIKSKYKKEERQHPLRLTEAVNSRAKDHSHFKLVIEQLQQASGKKEENTNRDASGGMIDEEEVDLAPEANEEVPKYEHGEAIVKDQEGEVAEVQSPEKSDSDDDFNRWCNYRSEY</sequence>
<feature type="domain" description="Myb-like" evidence="2">
    <location>
        <begin position="798"/>
        <end position="846"/>
    </location>
</feature>
<dbReference type="FunFam" id="1.10.10.60:FF:000483">
    <property type="entry name" value="Predicted protein"/>
    <property type="match status" value="1"/>
</dbReference>
<dbReference type="SUPFAM" id="SSF46689">
    <property type="entry name" value="Homeodomain-like"/>
    <property type="match status" value="1"/>
</dbReference>
<evidence type="ECO:0000313" key="4">
    <source>
        <dbReference type="Proteomes" id="UP001163823"/>
    </source>
</evidence>
<dbReference type="KEGG" id="qsa:O6P43_011572"/>
<dbReference type="AlphaFoldDB" id="A0AAD7PU55"/>
<dbReference type="GO" id="GO:0070898">
    <property type="term" value="P:RNA polymerase III preinitiation complex assembly"/>
    <property type="evidence" value="ECO:0007669"/>
    <property type="project" value="TreeGrafter"/>
</dbReference>
<feature type="compositionally biased region" description="Polar residues" evidence="1">
    <location>
        <begin position="638"/>
        <end position="649"/>
    </location>
</feature>
<dbReference type="InterPro" id="IPR039467">
    <property type="entry name" value="TFIIIB_B''_Myb"/>
</dbReference>
<feature type="region of interest" description="Disordered" evidence="1">
    <location>
        <begin position="1"/>
        <end position="128"/>
    </location>
</feature>
<proteinExistence type="predicted"/>
<feature type="region of interest" description="Disordered" evidence="1">
    <location>
        <begin position="562"/>
        <end position="591"/>
    </location>
</feature>
<dbReference type="PANTHER" id="PTHR22929:SF0">
    <property type="entry name" value="TRANSCRIPTION FACTOR TFIIIB COMPONENT B'' HOMOLOG"/>
    <property type="match status" value="1"/>
</dbReference>
<dbReference type="Gene3D" id="1.10.10.60">
    <property type="entry name" value="Homeodomain-like"/>
    <property type="match status" value="1"/>
</dbReference>
<feature type="region of interest" description="Disordered" evidence="1">
    <location>
        <begin position="872"/>
        <end position="941"/>
    </location>
</feature>
<evidence type="ECO:0000259" key="2">
    <source>
        <dbReference type="SMART" id="SM00717"/>
    </source>
</evidence>
<accession>A0AAD7PU55</accession>
<dbReference type="PANTHER" id="PTHR22929">
    <property type="entry name" value="RNA POLYMERASE III TRANSCRIPTION INITIATION FACTOR B"/>
    <property type="match status" value="1"/>
</dbReference>
<reference evidence="3" key="1">
    <citation type="journal article" date="2023" name="Science">
        <title>Elucidation of the pathway for biosynthesis of saponin adjuvants from the soapbark tree.</title>
        <authorList>
            <person name="Reed J."/>
            <person name="Orme A."/>
            <person name="El-Demerdash A."/>
            <person name="Owen C."/>
            <person name="Martin L.B.B."/>
            <person name="Misra R.C."/>
            <person name="Kikuchi S."/>
            <person name="Rejzek M."/>
            <person name="Martin A.C."/>
            <person name="Harkess A."/>
            <person name="Leebens-Mack J."/>
            <person name="Louveau T."/>
            <person name="Stephenson M.J."/>
            <person name="Osbourn A."/>
        </authorList>
    </citation>
    <scope>NUCLEOTIDE SEQUENCE</scope>
    <source>
        <strain evidence="3">S10</strain>
    </source>
</reference>
<dbReference type="Proteomes" id="UP001163823">
    <property type="component" value="Chromosome 5"/>
</dbReference>